<evidence type="ECO:0000256" key="12">
    <source>
        <dbReference type="RuleBase" id="RU000304"/>
    </source>
</evidence>
<evidence type="ECO:0000256" key="2">
    <source>
        <dbReference type="ARBA" id="ARBA00022473"/>
    </source>
</evidence>
<evidence type="ECO:0000256" key="11">
    <source>
        <dbReference type="PROSITE-ProRule" id="PRU10141"/>
    </source>
</evidence>
<comment type="similarity">
    <text evidence="12">Belongs to the protein kinase superfamily.</text>
</comment>
<organism evidence="15 16">
    <name type="scientific">Panagrolaimus superbus</name>
    <dbReference type="NCBI Taxonomy" id="310955"/>
    <lineage>
        <taxon>Eukaryota</taxon>
        <taxon>Metazoa</taxon>
        <taxon>Ecdysozoa</taxon>
        <taxon>Nematoda</taxon>
        <taxon>Chromadorea</taxon>
        <taxon>Rhabditida</taxon>
        <taxon>Tylenchina</taxon>
        <taxon>Panagrolaimomorpha</taxon>
        <taxon>Panagrolaimoidea</taxon>
        <taxon>Panagrolaimidae</taxon>
        <taxon>Panagrolaimus</taxon>
    </lineage>
</organism>
<dbReference type="SUPFAM" id="SSF56112">
    <property type="entry name" value="Protein kinase-like (PK-like)"/>
    <property type="match status" value="1"/>
</dbReference>
<evidence type="ECO:0000256" key="13">
    <source>
        <dbReference type="SAM" id="MobiDB-lite"/>
    </source>
</evidence>
<dbReference type="WBParaSite" id="PSU_v2.g2705.t1">
    <property type="protein sequence ID" value="PSU_v2.g2705.t1"/>
    <property type="gene ID" value="PSU_v2.g2705"/>
</dbReference>
<reference evidence="16" key="1">
    <citation type="submission" date="2022-11" db="UniProtKB">
        <authorList>
            <consortium name="WormBaseParasite"/>
        </authorList>
    </citation>
    <scope>IDENTIFICATION</scope>
</reference>
<keyword evidence="3" id="KW-0597">Phosphoprotein</keyword>
<feature type="region of interest" description="Disordered" evidence="13">
    <location>
        <begin position="1"/>
        <end position="31"/>
    </location>
</feature>
<keyword evidence="9" id="KW-0832">Ubl conjugation</keyword>
<dbReference type="GO" id="GO:0005737">
    <property type="term" value="C:cytoplasm"/>
    <property type="evidence" value="ECO:0007669"/>
    <property type="project" value="TreeGrafter"/>
</dbReference>
<dbReference type="PROSITE" id="PS50011">
    <property type="entry name" value="PROTEIN_KINASE_DOM"/>
    <property type="match status" value="1"/>
</dbReference>
<keyword evidence="12" id="KW-0723">Serine/threonine-protein kinase</keyword>
<dbReference type="GO" id="GO:0035556">
    <property type="term" value="P:intracellular signal transduction"/>
    <property type="evidence" value="ECO:0007669"/>
    <property type="project" value="TreeGrafter"/>
</dbReference>
<dbReference type="Proteomes" id="UP000887577">
    <property type="component" value="Unplaced"/>
</dbReference>
<accession>A0A914YSS2</accession>
<dbReference type="Pfam" id="PF00069">
    <property type="entry name" value="Pkinase"/>
    <property type="match status" value="1"/>
</dbReference>
<dbReference type="GO" id="GO:0005524">
    <property type="term" value="F:ATP binding"/>
    <property type="evidence" value="ECO:0007669"/>
    <property type="project" value="UniProtKB-UniRule"/>
</dbReference>
<feature type="binding site" evidence="11">
    <location>
        <position position="90"/>
    </location>
    <ligand>
        <name>ATP</name>
        <dbReference type="ChEBI" id="CHEBI:30616"/>
    </ligand>
</feature>
<evidence type="ECO:0000256" key="4">
    <source>
        <dbReference type="ARBA" id="ARBA00022723"/>
    </source>
</evidence>
<keyword evidence="15" id="KW-1185">Reference proteome</keyword>
<dbReference type="FunFam" id="1.10.510.10:FF:000571">
    <property type="entry name" value="Maternal embryonic leucine zipper kinase"/>
    <property type="match status" value="1"/>
</dbReference>
<dbReference type="InterPro" id="IPR000719">
    <property type="entry name" value="Prot_kinase_dom"/>
</dbReference>
<evidence type="ECO:0000256" key="10">
    <source>
        <dbReference type="ARBA" id="ARBA00022871"/>
    </source>
</evidence>
<dbReference type="GO" id="GO:0030154">
    <property type="term" value="P:cell differentiation"/>
    <property type="evidence" value="ECO:0007669"/>
    <property type="project" value="UniProtKB-KW"/>
</dbReference>
<keyword evidence="10" id="KW-0744">Spermatogenesis</keyword>
<dbReference type="GO" id="GO:0050321">
    <property type="term" value="F:tau-protein kinase activity"/>
    <property type="evidence" value="ECO:0007669"/>
    <property type="project" value="TreeGrafter"/>
</dbReference>
<evidence type="ECO:0000256" key="3">
    <source>
        <dbReference type="ARBA" id="ARBA00022553"/>
    </source>
</evidence>
<keyword evidence="5 11" id="KW-0547">Nucleotide-binding</keyword>
<name>A0A914YSS2_9BILA</name>
<evidence type="ECO:0000256" key="5">
    <source>
        <dbReference type="ARBA" id="ARBA00022741"/>
    </source>
</evidence>
<dbReference type="PANTHER" id="PTHR24346:SF102">
    <property type="entry name" value="TESTIS-SPECIFIC SERINE_THREONINE-PROTEIN KINASE 1"/>
    <property type="match status" value="1"/>
</dbReference>
<evidence type="ECO:0000313" key="16">
    <source>
        <dbReference type="WBParaSite" id="PSU_v2.g2705.t1"/>
    </source>
</evidence>
<evidence type="ECO:0000256" key="9">
    <source>
        <dbReference type="ARBA" id="ARBA00022843"/>
    </source>
</evidence>
<feature type="compositionally biased region" description="Polar residues" evidence="13">
    <location>
        <begin position="12"/>
        <end position="22"/>
    </location>
</feature>
<proteinExistence type="inferred from homology"/>
<dbReference type="InterPro" id="IPR017441">
    <property type="entry name" value="Protein_kinase_ATP_BS"/>
</dbReference>
<evidence type="ECO:0000313" key="15">
    <source>
        <dbReference type="Proteomes" id="UP000887577"/>
    </source>
</evidence>
<dbReference type="InterPro" id="IPR011009">
    <property type="entry name" value="Kinase-like_dom_sf"/>
</dbReference>
<feature type="region of interest" description="Disordered" evidence="13">
    <location>
        <begin position="320"/>
        <end position="344"/>
    </location>
</feature>
<dbReference type="PROSITE" id="PS00108">
    <property type="entry name" value="PROTEIN_KINASE_ST"/>
    <property type="match status" value="1"/>
</dbReference>
<dbReference type="PANTHER" id="PTHR24346">
    <property type="entry name" value="MAP/MICROTUBULE AFFINITY-REGULATING KINASE"/>
    <property type="match status" value="1"/>
</dbReference>
<dbReference type="Gene3D" id="1.10.510.10">
    <property type="entry name" value="Transferase(Phosphotransferase) domain 1"/>
    <property type="match status" value="1"/>
</dbReference>
<keyword evidence="6" id="KW-0221">Differentiation</keyword>
<sequence>MFNFTVKRIDQQPGTSHQSQQHPRYDLRPRKNRSDIQHISIAGASRDKPPSPTSVLRRFGLRTYSSFELGCGHYSKVYKAYQADREVAVKVIKLDQVGTDFKKRFIPRERECWSKLRHRNICELYQIVACNDFNYLFMVMEFCHNGDLLTYIQANGPLSESTGRRWMRGLLEAINYIHKLQYAHRDIKAENVLISRRHTVKLADFGFACPQPSNSAFFSRTYCGSRAYSSPEVLTGIPYDVFKNDVWSLGVLCFVSMTSSMPFRELANTNTAIVEQQRRKQYRWPTYVSHDCQQSIDAMLTFHQDERPTAKEAKKLPFFERGGGINQSQQKNSPEEMESVEFYA</sequence>
<dbReference type="InterPro" id="IPR008271">
    <property type="entry name" value="Ser/Thr_kinase_AS"/>
</dbReference>
<evidence type="ECO:0000256" key="7">
    <source>
        <dbReference type="ARBA" id="ARBA00022840"/>
    </source>
</evidence>
<dbReference type="SMART" id="SM00220">
    <property type="entry name" value="S_TKc"/>
    <property type="match status" value="1"/>
</dbReference>
<keyword evidence="12" id="KW-0808">Transferase</keyword>
<evidence type="ECO:0000256" key="1">
    <source>
        <dbReference type="ARBA" id="ARBA00001946"/>
    </source>
</evidence>
<comment type="cofactor">
    <cofactor evidence="1">
        <name>Mg(2+)</name>
        <dbReference type="ChEBI" id="CHEBI:18420"/>
    </cofactor>
</comment>
<evidence type="ECO:0000259" key="14">
    <source>
        <dbReference type="PROSITE" id="PS50011"/>
    </source>
</evidence>
<dbReference type="PROSITE" id="PS00107">
    <property type="entry name" value="PROTEIN_KINASE_ATP"/>
    <property type="match status" value="1"/>
</dbReference>
<keyword evidence="2" id="KW-0217">Developmental protein</keyword>
<keyword evidence="12" id="KW-0418">Kinase</keyword>
<dbReference type="AlphaFoldDB" id="A0A914YSS2"/>
<dbReference type="GO" id="GO:0000287">
    <property type="term" value="F:magnesium ion binding"/>
    <property type="evidence" value="ECO:0007669"/>
    <property type="project" value="UniProtKB-ARBA"/>
</dbReference>
<feature type="compositionally biased region" description="Acidic residues" evidence="13">
    <location>
        <begin position="335"/>
        <end position="344"/>
    </location>
</feature>
<protein>
    <submittedName>
        <fullName evidence="16">Protein kinase domain-containing protein</fullName>
    </submittedName>
</protein>
<keyword evidence="7 11" id="KW-0067">ATP-binding</keyword>
<feature type="domain" description="Protein kinase" evidence="14">
    <location>
        <begin position="63"/>
        <end position="319"/>
    </location>
</feature>
<keyword evidence="8" id="KW-0460">Magnesium</keyword>
<dbReference type="GO" id="GO:0007283">
    <property type="term" value="P:spermatogenesis"/>
    <property type="evidence" value="ECO:0007669"/>
    <property type="project" value="UniProtKB-KW"/>
</dbReference>
<keyword evidence="4" id="KW-0479">Metal-binding</keyword>
<evidence type="ECO:0000256" key="6">
    <source>
        <dbReference type="ARBA" id="ARBA00022782"/>
    </source>
</evidence>
<evidence type="ECO:0000256" key="8">
    <source>
        <dbReference type="ARBA" id="ARBA00022842"/>
    </source>
</evidence>
<dbReference type="GO" id="GO:0000226">
    <property type="term" value="P:microtubule cytoskeleton organization"/>
    <property type="evidence" value="ECO:0007669"/>
    <property type="project" value="TreeGrafter"/>
</dbReference>